<feature type="non-terminal residue" evidence="1">
    <location>
        <position position="77"/>
    </location>
</feature>
<evidence type="ECO:0000313" key="1">
    <source>
        <dbReference type="EMBL" id="SVC99371.1"/>
    </source>
</evidence>
<gene>
    <name evidence="1" type="ORF">METZ01_LOCUS352225</name>
</gene>
<protein>
    <submittedName>
        <fullName evidence="1">Uncharacterized protein</fullName>
    </submittedName>
</protein>
<organism evidence="1">
    <name type="scientific">marine metagenome</name>
    <dbReference type="NCBI Taxonomy" id="408172"/>
    <lineage>
        <taxon>unclassified sequences</taxon>
        <taxon>metagenomes</taxon>
        <taxon>ecological metagenomes</taxon>
    </lineage>
</organism>
<proteinExistence type="predicted"/>
<reference evidence="1" key="1">
    <citation type="submission" date="2018-05" db="EMBL/GenBank/DDBJ databases">
        <authorList>
            <person name="Lanie J.A."/>
            <person name="Ng W.-L."/>
            <person name="Kazmierczak K.M."/>
            <person name="Andrzejewski T.M."/>
            <person name="Davidsen T.M."/>
            <person name="Wayne K.J."/>
            <person name="Tettelin H."/>
            <person name="Glass J.I."/>
            <person name="Rusch D."/>
            <person name="Podicherti R."/>
            <person name="Tsui H.-C.T."/>
            <person name="Winkler M.E."/>
        </authorList>
    </citation>
    <scope>NUCLEOTIDE SEQUENCE</scope>
</reference>
<sequence length="77" mass="9138">MAAKRPSRRDELETVRKRLQAYADRGVFRGYTERPTRSGRHYFRFLWLGRDAFTFTYEPASGTLTFTNVLPHIRVRS</sequence>
<dbReference type="EMBL" id="UINC01123117">
    <property type="protein sequence ID" value="SVC99371.1"/>
    <property type="molecule type" value="Genomic_DNA"/>
</dbReference>
<dbReference type="AlphaFoldDB" id="A0A382RRW5"/>
<accession>A0A382RRW5</accession>
<name>A0A382RRW5_9ZZZZ</name>